<sequence>MSWEWGHMNGSRVGSNVFRSMSDWEIVVVSITVSVSQTISAIESQRVHRLQSVDVGLNDGRRILRSVVTVQTIVVGRVW</sequence>
<organism evidence="1">
    <name type="scientific">Anopheles darlingi</name>
    <name type="common">Mosquito</name>
    <dbReference type="NCBI Taxonomy" id="43151"/>
    <lineage>
        <taxon>Eukaryota</taxon>
        <taxon>Metazoa</taxon>
        <taxon>Ecdysozoa</taxon>
        <taxon>Arthropoda</taxon>
        <taxon>Hexapoda</taxon>
        <taxon>Insecta</taxon>
        <taxon>Pterygota</taxon>
        <taxon>Neoptera</taxon>
        <taxon>Endopterygota</taxon>
        <taxon>Diptera</taxon>
        <taxon>Nematocera</taxon>
        <taxon>Culicoidea</taxon>
        <taxon>Culicidae</taxon>
        <taxon>Anophelinae</taxon>
        <taxon>Anopheles</taxon>
    </lineage>
</organism>
<name>A0A2M4CJ30_ANODA</name>
<reference evidence="1" key="1">
    <citation type="submission" date="2018-01" db="EMBL/GenBank/DDBJ databases">
        <title>An insight into the sialome of Amazonian anophelines.</title>
        <authorList>
            <person name="Ribeiro J.M."/>
            <person name="Scarpassa V."/>
            <person name="Calvo E."/>
        </authorList>
    </citation>
    <scope>NUCLEOTIDE SEQUENCE</scope>
</reference>
<evidence type="ECO:0000313" key="1">
    <source>
        <dbReference type="EMBL" id="MBW65337.1"/>
    </source>
</evidence>
<dbReference type="AlphaFoldDB" id="A0A2M4CJ30"/>
<proteinExistence type="predicted"/>
<dbReference type="EMBL" id="GGFL01001159">
    <property type="protein sequence ID" value="MBW65337.1"/>
    <property type="molecule type" value="Transcribed_RNA"/>
</dbReference>
<accession>A0A2M4CJ30</accession>
<protein>
    <submittedName>
        <fullName evidence="1">Putative melanoma-associated antigen b1-like protein</fullName>
    </submittedName>
</protein>